<keyword evidence="3" id="KW-1185">Reference proteome</keyword>
<organism evidence="2 3">
    <name type="scientific">Solanum tuberosum</name>
    <name type="common">Potato</name>
    <dbReference type="NCBI Taxonomy" id="4113"/>
    <lineage>
        <taxon>Eukaryota</taxon>
        <taxon>Viridiplantae</taxon>
        <taxon>Streptophyta</taxon>
        <taxon>Embryophyta</taxon>
        <taxon>Tracheophyta</taxon>
        <taxon>Spermatophyta</taxon>
        <taxon>Magnoliopsida</taxon>
        <taxon>eudicotyledons</taxon>
        <taxon>Gunneridae</taxon>
        <taxon>Pentapetalae</taxon>
        <taxon>asterids</taxon>
        <taxon>lamiids</taxon>
        <taxon>Solanales</taxon>
        <taxon>Solanaceae</taxon>
        <taxon>Solanoideae</taxon>
        <taxon>Solaneae</taxon>
        <taxon>Solanum</taxon>
    </lineage>
</organism>
<feature type="compositionally biased region" description="Basic and acidic residues" evidence="1">
    <location>
        <begin position="13"/>
        <end position="24"/>
    </location>
</feature>
<evidence type="ECO:0000313" key="3">
    <source>
        <dbReference type="Proteomes" id="UP000011115"/>
    </source>
</evidence>
<dbReference type="AlphaFoldDB" id="M1DPR3"/>
<proteinExistence type="predicted"/>
<dbReference type="EnsemblPlants" id="PGSC0003DMT400092407">
    <property type="protein sequence ID" value="PGSC0003DMT400092407"/>
    <property type="gene ID" value="PGSC0003DMG400041978"/>
</dbReference>
<reference evidence="2" key="2">
    <citation type="submission" date="2015-06" db="UniProtKB">
        <authorList>
            <consortium name="EnsemblPlants"/>
        </authorList>
    </citation>
    <scope>IDENTIFICATION</scope>
    <source>
        <strain evidence="2">DM1-3 516 R44</strain>
    </source>
</reference>
<dbReference type="HOGENOM" id="CLU_1734720_0_0_1"/>
<dbReference type="InParanoid" id="M1DPR3"/>
<name>M1DPR3_SOLTU</name>
<evidence type="ECO:0000256" key="1">
    <source>
        <dbReference type="SAM" id="MobiDB-lite"/>
    </source>
</evidence>
<dbReference type="Proteomes" id="UP000011115">
    <property type="component" value="Unassembled WGS sequence"/>
</dbReference>
<evidence type="ECO:0000313" key="2">
    <source>
        <dbReference type="EnsemblPlants" id="PGSC0003DMT400092407"/>
    </source>
</evidence>
<reference evidence="3" key="1">
    <citation type="journal article" date="2011" name="Nature">
        <title>Genome sequence and analysis of the tuber crop potato.</title>
        <authorList>
            <consortium name="The Potato Genome Sequencing Consortium"/>
        </authorList>
    </citation>
    <scope>NUCLEOTIDE SEQUENCE [LARGE SCALE GENOMIC DNA]</scope>
    <source>
        <strain evidence="3">cv. DM1-3 516 R44</strain>
    </source>
</reference>
<dbReference type="Gramene" id="PGSC0003DMT400092407">
    <property type="protein sequence ID" value="PGSC0003DMT400092407"/>
    <property type="gene ID" value="PGSC0003DMG400041978"/>
</dbReference>
<protein>
    <submittedName>
        <fullName evidence="2">Uncharacterized protein</fullName>
    </submittedName>
</protein>
<dbReference type="PaxDb" id="4113-PGSC0003DMT400092407"/>
<accession>M1DPR3</accession>
<feature type="region of interest" description="Disordered" evidence="1">
    <location>
        <begin position="1"/>
        <end position="129"/>
    </location>
</feature>
<sequence>MSDNERSSSQFRNNDDIANLHDVNEDQLAGADPSFQIETTPRKRERGIVITDGAAPSQATQPKLPPTSGKSTRKGKGHAEQRPAENSSDSMGIYDTHLTSSEFESEDKSGFRSLASVSEPEDYQTLQGR</sequence>